<protein>
    <submittedName>
        <fullName evidence="1">Uncharacterized protein</fullName>
    </submittedName>
</protein>
<proteinExistence type="predicted"/>
<reference evidence="1" key="1">
    <citation type="submission" date="2023-08" db="EMBL/GenBank/DDBJ databases">
        <title>Chromosome-level Genome Assembly of mud carp (Cirrhinus molitorella).</title>
        <authorList>
            <person name="Liu H."/>
        </authorList>
    </citation>
    <scope>NUCLEOTIDE SEQUENCE</scope>
    <source>
        <strain evidence="1">Prfri</strain>
        <tissue evidence="1">Muscle</tissue>
    </source>
</reference>
<keyword evidence="2" id="KW-1185">Reference proteome</keyword>
<organism evidence="1 2">
    <name type="scientific">Cirrhinus molitorella</name>
    <name type="common">mud carp</name>
    <dbReference type="NCBI Taxonomy" id="172907"/>
    <lineage>
        <taxon>Eukaryota</taxon>
        <taxon>Metazoa</taxon>
        <taxon>Chordata</taxon>
        <taxon>Craniata</taxon>
        <taxon>Vertebrata</taxon>
        <taxon>Euteleostomi</taxon>
        <taxon>Actinopterygii</taxon>
        <taxon>Neopterygii</taxon>
        <taxon>Teleostei</taxon>
        <taxon>Ostariophysi</taxon>
        <taxon>Cypriniformes</taxon>
        <taxon>Cyprinidae</taxon>
        <taxon>Labeoninae</taxon>
        <taxon>Labeonini</taxon>
        <taxon>Cirrhinus</taxon>
    </lineage>
</organism>
<evidence type="ECO:0000313" key="1">
    <source>
        <dbReference type="EMBL" id="KAK2870097.1"/>
    </source>
</evidence>
<comment type="caution">
    <text evidence="1">The sequence shown here is derived from an EMBL/GenBank/DDBJ whole genome shotgun (WGS) entry which is preliminary data.</text>
</comment>
<name>A0AA88NYL3_9TELE</name>
<dbReference type="EMBL" id="JAUYZG010000024">
    <property type="protein sequence ID" value="KAK2870097.1"/>
    <property type="molecule type" value="Genomic_DNA"/>
</dbReference>
<dbReference type="Proteomes" id="UP001187343">
    <property type="component" value="Unassembled WGS sequence"/>
</dbReference>
<dbReference type="AlphaFoldDB" id="A0AA88NYL3"/>
<accession>A0AA88NYL3</accession>
<sequence>MQHFVAQLRHVAWFSSCDQSHVMSSGVRPQRPVVSTVRQEERWEFLVPSHLACQAAARLMLRIDSLHLHSSRDALEVALRTLRAQADEKEAKQSRLKHFPVPVCICKRVNEPQGHSATLYGAILHCSSPFLIGWEDS</sequence>
<gene>
    <name evidence="1" type="ORF">Q8A67_024489</name>
</gene>
<evidence type="ECO:0000313" key="2">
    <source>
        <dbReference type="Proteomes" id="UP001187343"/>
    </source>
</evidence>